<dbReference type="AlphaFoldDB" id="A0A1L9QMI0"/>
<organism evidence="2 3">
    <name type="scientific">Roseofilum reptotaenium AO1-A</name>
    <dbReference type="NCBI Taxonomy" id="1925591"/>
    <lineage>
        <taxon>Bacteria</taxon>
        <taxon>Bacillati</taxon>
        <taxon>Cyanobacteriota</taxon>
        <taxon>Cyanophyceae</taxon>
        <taxon>Desertifilales</taxon>
        <taxon>Desertifilaceae</taxon>
        <taxon>Roseofilum</taxon>
    </lineage>
</organism>
<dbReference type="STRING" id="1925591.BI308_19475"/>
<dbReference type="PANTHER" id="PTHR34107">
    <property type="entry name" value="SLL0198 PROTEIN-RELATED"/>
    <property type="match status" value="1"/>
</dbReference>
<evidence type="ECO:0000259" key="1">
    <source>
        <dbReference type="Pfam" id="PF05685"/>
    </source>
</evidence>
<dbReference type="CDD" id="cd06260">
    <property type="entry name" value="DUF820-like"/>
    <property type="match status" value="1"/>
</dbReference>
<keyword evidence="3" id="KW-1185">Reference proteome</keyword>
<dbReference type="Gene3D" id="3.90.1570.10">
    <property type="entry name" value="tt1808, chain A"/>
    <property type="match status" value="1"/>
</dbReference>
<dbReference type="Pfam" id="PF05685">
    <property type="entry name" value="Uma2"/>
    <property type="match status" value="1"/>
</dbReference>
<dbReference type="InterPro" id="IPR008538">
    <property type="entry name" value="Uma2"/>
</dbReference>
<evidence type="ECO:0000313" key="3">
    <source>
        <dbReference type="Proteomes" id="UP000183940"/>
    </source>
</evidence>
<dbReference type="InterPro" id="IPR012296">
    <property type="entry name" value="Nuclease_put_TT1808"/>
</dbReference>
<dbReference type="PANTHER" id="PTHR34107:SF2">
    <property type="entry name" value="SLL0888 PROTEIN"/>
    <property type="match status" value="1"/>
</dbReference>
<dbReference type="Proteomes" id="UP000183940">
    <property type="component" value="Unassembled WGS sequence"/>
</dbReference>
<sequence length="204" mass="22920">MVVALEALQELKGMSLEEFLNYDDGTDTVYQLEDGELVVMPPESDRNQRIESFLFAYFLQIGILPHYLRMKTEVVVSGLRPTVRVPDLLVLSEEGAQSLQGASRSTVSLEMSPPQLVVEVVSPGKENANRDYRYKLSQYQSRGISEYWIVDPMEERITVFVLVEGLYESRGFSGEEVLESPFLQGFSGDRTLSVVQVLRGGVNS</sequence>
<dbReference type="SUPFAM" id="SSF52980">
    <property type="entry name" value="Restriction endonuclease-like"/>
    <property type="match status" value="1"/>
</dbReference>
<reference evidence="2" key="1">
    <citation type="submission" date="2016-10" db="EMBL/GenBank/DDBJ databases">
        <title>CRISPR-Cas defence system in Roseofilum reptotaenium: evidence of a bacteriophage-cyanobacterium arms race in the coral black band disease.</title>
        <authorList>
            <person name="Buerger P."/>
            <person name="Wood-Charlson E.M."/>
            <person name="Weynberg K.D."/>
            <person name="Willis B."/>
            <person name="Van Oppen M.J."/>
        </authorList>
    </citation>
    <scope>NUCLEOTIDE SEQUENCE [LARGE SCALE GENOMIC DNA]</scope>
    <source>
        <strain evidence="2">AO1-A</strain>
    </source>
</reference>
<dbReference type="InterPro" id="IPR011335">
    <property type="entry name" value="Restrct_endonuc-II-like"/>
</dbReference>
<comment type="caution">
    <text evidence="2">The sequence shown here is derived from an EMBL/GenBank/DDBJ whole genome shotgun (WGS) entry which is preliminary data.</text>
</comment>
<name>A0A1L9QMI0_9CYAN</name>
<protein>
    <recommendedName>
        <fullName evidence="1">Putative restriction endonuclease domain-containing protein</fullName>
    </recommendedName>
</protein>
<evidence type="ECO:0000313" key="2">
    <source>
        <dbReference type="EMBL" id="OJJ22651.1"/>
    </source>
</evidence>
<dbReference type="EMBL" id="MLAW01000042">
    <property type="protein sequence ID" value="OJJ22651.1"/>
    <property type="molecule type" value="Genomic_DNA"/>
</dbReference>
<proteinExistence type="predicted"/>
<accession>A0A1L9QMI0</accession>
<feature type="domain" description="Putative restriction endonuclease" evidence="1">
    <location>
        <begin position="16"/>
        <end position="187"/>
    </location>
</feature>
<gene>
    <name evidence="2" type="ORF">BI308_19475</name>
</gene>